<sequence>MMNLKYILLLILTLLSVESKAQDPIFTQYFLVPETINPGFTGFLETTSAGIIHRTQWPDLNLKVDTDYAYFSTWAENANSGIGVNFLNHRESFTGYDFLQANFNYAYRVELGYDWFFRPGIEIGYGSKSFGFQNVILRDQINITNETIAPQSIDPLRLNNRIHFIDISTGLLFYNDNLWFGTAIKHLNKPNISMAQEGNIPLDMFFNVNAGYEFELADYLDTTLFPYETRMMVTANFMKQAEYNRLDIGSSLIFNNFIIGATTALNPMKKTPTGHFLTSINIFSGLQYENFKIGFSYDMNTTKIGKTGGVFELGLVYQFDVEARKCFGCPNYSVN</sequence>
<gene>
    <name evidence="2" type="ORF">RF683_02170</name>
</gene>
<protein>
    <submittedName>
        <fullName evidence="2">PorP/SprF family type IX secretion system membrane protein</fullName>
    </submittedName>
</protein>
<feature type="signal peptide" evidence="1">
    <location>
        <begin position="1"/>
        <end position="21"/>
    </location>
</feature>
<dbReference type="RefSeq" id="WP_309532587.1">
    <property type="nucleotide sequence ID" value="NZ_CP133721.1"/>
</dbReference>
<keyword evidence="3" id="KW-1185">Reference proteome</keyword>
<proteinExistence type="predicted"/>
<dbReference type="NCBIfam" id="TIGR03519">
    <property type="entry name" value="T9SS_PorP_fam"/>
    <property type="match status" value="1"/>
</dbReference>
<feature type="chain" id="PRO_5046094918" evidence="1">
    <location>
        <begin position="22"/>
        <end position="335"/>
    </location>
</feature>
<evidence type="ECO:0000313" key="3">
    <source>
        <dbReference type="Proteomes" id="UP001180481"/>
    </source>
</evidence>
<dbReference type="InterPro" id="IPR019861">
    <property type="entry name" value="PorP/SprF_Bacteroidetes"/>
</dbReference>
<name>A0ABY9RBD1_9FLAO</name>
<dbReference type="Pfam" id="PF11751">
    <property type="entry name" value="PorP_SprF"/>
    <property type="match status" value="1"/>
</dbReference>
<dbReference type="Proteomes" id="UP001180481">
    <property type="component" value="Chromosome"/>
</dbReference>
<evidence type="ECO:0000256" key="1">
    <source>
        <dbReference type="SAM" id="SignalP"/>
    </source>
</evidence>
<accession>A0ABY9RBD1</accession>
<keyword evidence="1" id="KW-0732">Signal</keyword>
<organism evidence="2 3">
    <name type="scientific">Flavobacterium nakdongensis</name>
    <dbReference type="NCBI Taxonomy" id="3073563"/>
    <lineage>
        <taxon>Bacteria</taxon>
        <taxon>Pseudomonadati</taxon>
        <taxon>Bacteroidota</taxon>
        <taxon>Flavobacteriia</taxon>
        <taxon>Flavobacteriales</taxon>
        <taxon>Flavobacteriaceae</taxon>
        <taxon>Flavobacterium</taxon>
    </lineage>
</organism>
<dbReference type="EMBL" id="CP133721">
    <property type="protein sequence ID" value="WMW78271.1"/>
    <property type="molecule type" value="Genomic_DNA"/>
</dbReference>
<reference evidence="2" key="1">
    <citation type="submission" date="2023-09" db="EMBL/GenBank/DDBJ databases">
        <title>Flavobacterium sp. 20NA77.7 isolated from freshwater.</title>
        <authorList>
            <person name="Le V."/>
            <person name="Ko S.-R."/>
            <person name="Ahn C.-Y."/>
            <person name="Oh H.-M."/>
        </authorList>
    </citation>
    <scope>NUCLEOTIDE SEQUENCE</scope>
    <source>
        <strain evidence="2">20NA77.7</strain>
    </source>
</reference>
<evidence type="ECO:0000313" key="2">
    <source>
        <dbReference type="EMBL" id="WMW78271.1"/>
    </source>
</evidence>